<evidence type="ECO:0000256" key="1">
    <source>
        <dbReference type="SAM" id="Phobius"/>
    </source>
</evidence>
<accession>A0A953NFW0</accession>
<keyword evidence="1" id="KW-0812">Transmembrane</keyword>
<evidence type="ECO:0000313" key="2">
    <source>
        <dbReference type="EMBL" id="MBZ4195309.1"/>
    </source>
</evidence>
<name>A0A953NFW0_9MOLU</name>
<keyword evidence="1" id="KW-0472">Membrane</keyword>
<dbReference type="EMBL" id="JAIQBY010000005">
    <property type="protein sequence ID" value="MBZ4195309.1"/>
    <property type="molecule type" value="Genomic_DNA"/>
</dbReference>
<gene>
    <name evidence="2" type="ORF">LAD73_01045</name>
</gene>
<proteinExistence type="predicted"/>
<keyword evidence="1" id="KW-1133">Transmembrane helix</keyword>
<comment type="caution">
    <text evidence="2">The sequence shown here is derived from an EMBL/GenBank/DDBJ whole genome shotgun (WGS) entry which is preliminary data.</text>
</comment>
<sequence length="342" mass="39515">MGIRERSQSKFPWILKHPKKDSIIAEFKSQLDAFNWYISFKIETLILFTNKKNELIGQIAYFKDKDRNNRFIFIAQSYGFENGVDYTSICSDFGIDPLKFSKLKTDAEIEKINKDLIFIFHANPMSYFEPKYEIKKRTKDEYLNNEAKDKIFQIQNSGLANTDKYTRVEVARTLNNKYDSGSVNLINVSSIVSNDKKVKEINDPIKQENIYQNKNSTQTAIREETNKEKNGEITKDETVFSKPSNDENSLLNTLDEKNETQNTDSIVNAQVSNDSFVMANSQSVEITNTKKNKKTKKRPVTVALITIFLIIIILGLTALTCFLLHYFNVVDFNPILEKMKLK</sequence>
<organism evidence="2 3">
    <name type="scientific">Mycoplasma tauri</name>
    <dbReference type="NCBI Taxonomy" id="547987"/>
    <lineage>
        <taxon>Bacteria</taxon>
        <taxon>Bacillati</taxon>
        <taxon>Mycoplasmatota</taxon>
        <taxon>Mollicutes</taxon>
        <taxon>Mycoplasmataceae</taxon>
        <taxon>Mycoplasma</taxon>
    </lineage>
</organism>
<evidence type="ECO:0000313" key="3">
    <source>
        <dbReference type="Proteomes" id="UP000772186"/>
    </source>
</evidence>
<protein>
    <submittedName>
        <fullName evidence="2">Uncharacterized protein</fullName>
    </submittedName>
</protein>
<dbReference type="NCBIfam" id="NF045932">
    <property type="entry name" value="MAG3090_fam_N"/>
    <property type="match status" value="1"/>
</dbReference>
<dbReference type="AlphaFoldDB" id="A0A953NFW0"/>
<dbReference type="Proteomes" id="UP000772186">
    <property type="component" value="Unassembled WGS sequence"/>
</dbReference>
<dbReference type="RefSeq" id="WP_223644457.1">
    <property type="nucleotide sequence ID" value="NZ_JAIQBY010000005.1"/>
</dbReference>
<reference evidence="2 3" key="1">
    <citation type="submission" date="2021-09" db="EMBL/GenBank/DDBJ databases">
        <title>WGS of Mycoplasma sp. Zaradi2 strains.</title>
        <authorList>
            <person name="Spergser J."/>
        </authorList>
    </citation>
    <scope>NUCLEOTIDE SEQUENCE [LARGE SCALE GENOMIC DNA]</scope>
    <source>
        <strain evidence="2 3">1331</strain>
    </source>
</reference>
<keyword evidence="3" id="KW-1185">Reference proteome</keyword>
<feature type="transmembrane region" description="Helical" evidence="1">
    <location>
        <begin position="300"/>
        <end position="327"/>
    </location>
</feature>